<protein>
    <submittedName>
        <fullName evidence="2">Uncharacterized protein</fullName>
    </submittedName>
</protein>
<feature type="compositionally biased region" description="Polar residues" evidence="1">
    <location>
        <begin position="26"/>
        <end position="45"/>
    </location>
</feature>
<feature type="compositionally biased region" description="Basic and acidic residues" evidence="1">
    <location>
        <begin position="10"/>
        <end position="25"/>
    </location>
</feature>
<gene>
    <name evidence="2" type="ORF">B0I36DRAFT_315571</name>
</gene>
<organism evidence="2 3">
    <name type="scientific">Microdochium trichocladiopsis</name>
    <dbReference type="NCBI Taxonomy" id="1682393"/>
    <lineage>
        <taxon>Eukaryota</taxon>
        <taxon>Fungi</taxon>
        <taxon>Dikarya</taxon>
        <taxon>Ascomycota</taxon>
        <taxon>Pezizomycotina</taxon>
        <taxon>Sordariomycetes</taxon>
        <taxon>Xylariomycetidae</taxon>
        <taxon>Xylariales</taxon>
        <taxon>Microdochiaceae</taxon>
        <taxon>Microdochium</taxon>
    </lineage>
</organism>
<dbReference type="EMBL" id="JAGTJQ010000002">
    <property type="protein sequence ID" value="KAH7038114.1"/>
    <property type="molecule type" value="Genomic_DNA"/>
</dbReference>
<name>A0A9P9BV46_9PEZI</name>
<feature type="compositionally biased region" description="Basic and acidic residues" evidence="1">
    <location>
        <begin position="71"/>
        <end position="81"/>
    </location>
</feature>
<dbReference type="GeneID" id="70182438"/>
<sequence>MLSSSLGPTRIRERQYVPRTHERRSSMAQSHINNTFRLSEASRSPSVKHAVFGMRHHHNHVQTAELPSAHDQARMEARRKR</sequence>
<dbReference type="RefSeq" id="XP_046017235.1">
    <property type="nucleotide sequence ID" value="XM_046152892.1"/>
</dbReference>
<proteinExistence type="predicted"/>
<dbReference type="Proteomes" id="UP000756346">
    <property type="component" value="Unassembled WGS sequence"/>
</dbReference>
<dbReference type="AlphaFoldDB" id="A0A9P9BV46"/>
<reference evidence="2" key="1">
    <citation type="journal article" date="2021" name="Nat. Commun.">
        <title>Genetic determinants of endophytism in the Arabidopsis root mycobiome.</title>
        <authorList>
            <person name="Mesny F."/>
            <person name="Miyauchi S."/>
            <person name="Thiergart T."/>
            <person name="Pickel B."/>
            <person name="Atanasova L."/>
            <person name="Karlsson M."/>
            <person name="Huettel B."/>
            <person name="Barry K.W."/>
            <person name="Haridas S."/>
            <person name="Chen C."/>
            <person name="Bauer D."/>
            <person name="Andreopoulos W."/>
            <person name="Pangilinan J."/>
            <person name="LaButti K."/>
            <person name="Riley R."/>
            <person name="Lipzen A."/>
            <person name="Clum A."/>
            <person name="Drula E."/>
            <person name="Henrissat B."/>
            <person name="Kohler A."/>
            <person name="Grigoriev I.V."/>
            <person name="Martin F.M."/>
            <person name="Hacquard S."/>
        </authorList>
    </citation>
    <scope>NUCLEOTIDE SEQUENCE</scope>
    <source>
        <strain evidence="2">MPI-CAGE-CH-0230</strain>
    </source>
</reference>
<accession>A0A9P9BV46</accession>
<evidence type="ECO:0000313" key="2">
    <source>
        <dbReference type="EMBL" id="KAH7038114.1"/>
    </source>
</evidence>
<keyword evidence="3" id="KW-1185">Reference proteome</keyword>
<evidence type="ECO:0000256" key="1">
    <source>
        <dbReference type="SAM" id="MobiDB-lite"/>
    </source>
</evidence>
<feature type="region of interest" description="Disordered" evidence="1">
    <location>
        <begin position="1"/>
        <end position="81"/>
    </location>
</feature>
<evidence type="ECO:0000313" key="3">
    <source>
        <dbReference type="Proteomes" id="UP000756346"/>
    </source>
</evidence>
<comment type="caution">
    <text evidence="2">The sequence shown here is derived from an EMBL/GenBank/DDBJ whole genome shotgun (WGS) entry which is preliminary data.</text>
</comment>